<evidence type="ECO:0000313" key="2">
    <source>
        <dbReference type="EMBL" id="NOV43224.1"/>
    </source>
</evidence>
<proteinExistence type="predicted"/>
<name>A0A6M2DBH8_RHIMP</name>
<protein>
    <submittedName>
        <fullName evidence="2">Putative secreted protein</fullName>
    </submittedName>
</protein>
<sequence>MSLLILILLHLILFLFVAFQQHESLARITIAIEPRQLQGSQALVPVNKPQFQSLHVTSQYGRAVDVERQLASWKNMKSLKQ</sequence>
<dbReference type="AlphaFoldDB" id="A0A6M2DBH8"/>
<accession>A0A6M2DBH8</accession>
<organism evidence="2">
    <name type="scientific">Rhipicephalus microplus</name>
    <name type="common">Cattle tick</name>
    <name type="synonym">Boophilus microplus</name>
    <dbReference type="NCBI Taxonomy" id="6941"/>
    <lineage>
        <taxon>Eukaryota</taxon>
        <taxon>Metazoa</taxon>
        <taxon>Ecdysozoa</taxon>
        <taxon>Arthropoda</taxon>
        <taxon>Chelicerata</taxon>
        <taxon>Arachnida</taxon>
        <taxon>Acari</taxon>
        <taxon>Parasitiformes</taxon>
        <taxon>Ixodida</taxon>
        <taxon>Ixodoidea</taxon>
        <taxon>Ixodidae</taxon>
        <taxon>Rhipicephalinae</taxon>
        <taxon>Rhipicephalus</taxon>
        <taxon>Boophilus</taxon>
    </lineage>
</organism>
<reference evidence="2" key="1">
    <citation type="submission" date="2019-09" db="EMBL/GenBank/DDBJ databases">
        <title>Organ-specific transcriptomic study of the physiology of the cattle tick, Rhipicephalus microplus.</title>
        <authorList>
            <person name="Tirloni L."/>
            <person name="Braz G."/>
            <person name="Gandara A.C.P."/>
            <person name="Sabadin G.A."/>
            <person name="da Silva R.M."/>
            <person name="Guizzo M.G."/>
            <person name="Machado J.A."/>
            <person name="Costa E.P."/>
            <person name="Gomes H.F."/>
            <person name="Moraes J."/>
            <person name="Mota M.B.S."/>
            <person name="Mesquita R.D."/>
            <person name="Alvarenga P.H."/>
            <person name="Alves F."/>
            <person name="Seixas A."/>
            <person name="da Fonseca R.N."/>
            <person name="Fogaca A."/>
            <person name="Logullo C."/>
            <person name="Tanaka A."/>
            <person name="Daffre S."/>
            <person name="Termignoni C."/>
            <person name="Vaz I.S.Jr."/>
            <person name="Oliveira P.L."/>
            <person name="Ribeiro J.M."/>
        </authorList>
    </citation>
    <scope>NUCLEOTIDE SEQUENCE</scope>
    <source>
        <strain evidence="2">Porto Alegre</strain>
    </source>
</reference>
<evidence type="ECO:0000256" key="1">
    <source>
        <dbReference type="SAM" id="SignalP"/>
    </source>
</evidence>
<dbReference type="EMBL" id="GHWJ01010487">
    <property type="protein sequence ID" value="NOV43224.1"/>
    <property type="molecule type" value="Transcribed_RNA"/>
</dbReference>
<keyword evidence="1" id="KW-0732">Signal</keyword>
<feature type="signal peptide" evidence="1">
    <location>
        <begin position="1"/>
        <end position="19"/>
    </location>
</feature>
<feature type="chain" id="PRO_5027058302" evidence="1">
    <location>
        <begin position="20"/>
        <end position="81"/>
    </location>
</feature>